<dbReference type="Pfam" id="PF13185">
    <property type="entry name" value="GAF_2"/>
    <property type="match status" value="1"/>
</dbReference>
<dbReference type="InterPro" id="IPR000700">
    <property type="entry name" value="PAS-assoc_C"/>
</dbReference>
<dbReference type="InterPro" id="IPR000014">
    <property type="entry name" value="PAS"/>
</dbReference>
<dbReference type="Pfam" id="PF00563">
    <property type="entry name" value="EAL"/>
    <property type="match status" value="1"/>
</dbReference>
<dbReference type="AlphaFoldDB" id="A0AA91TU13"/>
<dbReference type="SMART" id="SM00052">
    <property type="entry name" value="EAL"/>
    <property type="match status" value="1"/>
</dbReference>
<dbReference type="InterPro" id="IPR043128">
    <property type="entry name" value="Rev_trsase/Diguanyl_cyclase"/>
</dbReference>
<dbReference type="PROSITE" id="PS50113">
    <property type="entry name" value="PAC"/>
    <property type="match status" value="1"/>
</dbReference>
<accession>A0AA91TU13</accession>
<dbReference type="EMBL" id="NPBQ01000046">
    <property type="protein sequence ID" value="PAD83824.1"/>
    <property type="molecule type" value="Genomic_DNA"/>
</dbReference>
<organism evidence="5 6">
    <name type="scientific">Niallia circulans</name>
    <name type="common">Bacillus circulans</name>
    <dbReference type="NCBI Taxonomy" id="1397"/>
    <lineage>
        <taxon>Bacteria</taxon>
        <taxon>Bacillati</taxon>
        <taxon>Bacillota</taxon>
        <taxon>Bacilli</taxon>
        <taxon>Bacillales</taxon>
        <taxon>Bacillaceae</taxon>
        <taxon>Niallia</taxon>
    </lineage>
</organism>
<comment type="caution">
    <text evidence="5">The sequence shown here is derived from an EMBL/GenBank/DDBJ whole genome shotgun (WGS) entry which is preliminary data.</text>
</comment>
<dbReference type="InterPro" id="IPR000160">
    <property type="entry name" value="GGDEF_dom"/>
</dbReference>
<protein>
    <submittedName>
        <fullName evidence="5">Uncharacterized protein</fullName>
    </submittedName>
</protein>
<dbReference type="InterPro" id="IPR052155">
    <property type="entry name" value="Biofilm_reg_signaling"/>
</dbReference>
<dbReference type="Pfam" id="PF08448">
    <property type="entry name" value="PAS_4"/>
    <property type="match status" value="1"/>
</dbReference>
<dbReference type="Pfam" id="PF13426">
    <property type="entry name" value="PAS_9"/>
    <property type="match status" value="1"/>
</dbReference>
<dbReference type="SMART" id="SM00086">
    <property type="entry name" value="PAC"/>
    <property type="match status" value="1"/>
</dbReference>
<dbReference type="SUPFAM" id="SSF55073">
    <property type="entry name" value="Nucleotide cyclase"/>
    <property type="match status" value="1"/>
</dbReference>
<dbReference type="SMART" id="SM00065">
    <property type="entry name" value="GAF"/>
    <property type="match status" value="1"/>
</dbReference>
<dbReference type="InterPro" id="IPR001610">
    <property type="entry name" value="PAC"/>
</dbReference>
<dbReference type="Pfam" id="PF00990">
    <property type="entry name" value="GGDEF"/>
    <property type="match status" value="1"/>
</dbReference>
<dbReference type="PROSITE" id="PS50883">
    <property type="entry name" value="EAL"/>
    <property type="match status" value="1"/>
</dbReference>
<evidence type="ECO:0000259" key="1">
    <source>
        <dbReference type="PROSITE" id="PS50112"/>
    </source>
</evidence>
<sequence>MTVEIRERAMNLEPYINASPDIIIIKDKEGRWMEANRKTLKLFNIEEYLGKTNEELGELYPHFAEYVPAIVKSDLQAWKTGKQIEVKESIFFYNQERIYEVIKVPIFDSAGNRQNLIVFGRDITKLEKSEQTYKSLFLHDPDGVYTLDKKGNFLDVNKVAEEISGYTKEELKTLNFRDLIVPEQLPRVLQRFDKVCCGMTQGIESQIIRKDGEIRDIKLTTIPLKLNDQVIGIHGIAQDITEKKNMEELQKKQKAILSRIAVGEPLEQIIEYITESVEELLKGICSIMYYEEEHNWLRFGYGPKLDSTFIEKIDKFPVGENFASCGHSAYTKELKIVADIETDSSWSNWKEIALAEGLRSCWSLPIISSKDSLLGTFAIYYKEPVEPKDSDIEMLKDFSHLTGIALERHFHEEKIKYLANYDSLTNLPNLRYLKEIFSQRLQETNHLAVMFLDLDNLKPHNDTFGHSSGDRLIQEVGKRIQDTIGENNVVARMGGDEFVILISKYTSKSSLCALAAEILQAIEEPIIIDGQEFSTHGSIGISLSGEHGQTFEELMKNADIAMYSMKKVGGNAFNLYDPKMNENAVRAFQLKSNLKKALKENEFVLYYQPKVNIETGNFIGVEALIRWISPEKGVISPAAFISLAEESDFILLLGEWILNKACAQIKEWEKLNIKIPIAINVSIKQLLKQDFAALVSKKLREYKISSEYLEIEITESVLSNHESLVRDTVSTLRSMGIKVSIDDFGTGYASFMYLKQFQADTIKIDKSFISHLPASQEDAAIVSAIIILASELGMNVIAEGVETQEQSDFLKSKGCTNLQGYLYSKPLPPSEILSFLTEAEGRFL</sequence>
<feature type="domain" description="PAS" evidence="1">
    <location>
        <begin position="129"/>
        <end position="206"/>
    </location>
</feature>
<dbReference type="Gene3D" id="3.20.20.450">
    <property type="entry name" value="EAL domain"/>
    <property type="match status" value="1"/>
</dbReference>
<dbReference type="FunFam" id="3.20.20.450:FF:000001">
    <property type="entry name" value="Cyclic di-GMP phosphodiesterase yahA"/>
    <property type="match status" value="1"/>
</dbReference>
<dbReference type="PROSITE" id="PS50887">
    <property type="entry name" value="GGDEF"/>
    <property type="match status" value="1"/>
</dbReference>
<dbReference type="PIRSF" id="PIRSF005925">
    <property type="entry name" value="Dos"/>
    <property type="match status" value="1"/>
</dbReference>
<dbReference type="CDD" id="cd00130">
    <property type="entry name" value="PAS"/>
    <property type="match status" value="2"/>
</dbReference>
<dbReference type="SUPFAM" id="SSF55781">
    <property type="entry name" value="GAF domain-like"/>
    <property type="match status" value="1"/>
</dbReference>
<dbReference type="Gene3D" id="3.30.450.40">
    <property type="match status" value="1"/>
</dbReference>
<dbReference type="SUPFAM" id="SSF55785">
    <property type="entry name" value="PYP-like sensor domain (PAS domain)"/>
    <property type="match status" value="2"/>
</dbReference>
<dbReference type="SMART" id="SM00267">
    <property type="entry name" value="GGDEF"/>
    <property type="match status" value="1"/>
</dbReference>
<evidence type="ECO:0000259" key="3">
    <source>
        <dbReference type="PROSITE" id="PS50883"/>
    </source>
</evidence>
<evidence type="ECO:0000259" key="4">
    <source>
        <dbReference type="PROSITE" id="PS50887"/>
    </source>
</evidence>
<feature type="domain" description="GGDEF" evidence="4">
    <location>
        <begin position="445"/>
        <end position="578"/>
    </location>
</feature>
<dbReference type="InterPro" id="IPR003018">
    <property type="entry name" value="GAF"/>
</dbReference>
<gene>
    <name evidence="5" type="ORF">CHH57_07690</name>
</gene>
<evidence type="ECO:0000259" key="2">
    <source>
        <dbReference type="PROSITE" id="PS50113"/>
    </source>
</evidence>
<dbReference type="PANTHER" id="PTHR44757:SF2">
    <property type="entry name" value="BIOFILM ARCHITECTURE MAINTENANCE PROTEIN MBAA"/>
    <property type="match status" value="1"/>
</dbReference>
<dbReference type="SMART" id="SM00091">
    <property type="entry name" value="PAS"/>
    <property type="match status" value="2"/>
</dbReference>
<dbReference type="InterPro" id="IPR029787">
    <property type="entry name" value="Nucleotide_cyclase"/>
</dbReference>
<dbReference type="InterPro" id="IPR012226">
    <property type="entry name" value="Diguanyl_cyclase/Pdiesterase"/>
</dbReference>
<dbReference type="Gene3D" id="3.30.450.20">
    <property type="entry name" value="PAS domain"/>
    <property type="match status" value="2"/>
</dbReference>
<feature type="domain" description="PAC" evidence="2">
    <location>
        <begin position="201"/>
        <end position="252"/>
    </location>
</feature>
<dbReference type="InterPro" id="IPR029016">
    <property type="entry name" value="GAF-like_dom_sf"/>
</dbReference>
<proteinExistence type="predicted"/>
<dbReference type="PANTHER" id="PTHR44757">
    <property type="entry name" value="DIGUANYLATE CYCLASE DGCP"/>
    <property type="match status" value="1"/>
</dbReference>
<dbReference type="PROSITE" id="PS50112">
    <property type="entry name" value="PAS"/>
    <property type="match status" value="1"/>
</dbReference>
<feature type="domain" description="EAL" evidence="3">
    <location>
        <begin position="587"/>
        <end position="840"/>
    </location>
</feature>
<dbReference type="CDD" id="cd01948">
    <property type="entry name" value="EAL"/>
    <property type="match status" value="1"/>
</dbReference>
<dbReference type="NCBIfam" id="TIGR00229">
    <property type="entry name" value="sensory_box"/>
    <property type="match status" value="2"/>
</dbReference>
<evidence type="ECO:0000313" key="5">
    <source>
        <dbReference type="EMBL" id="PAD83824.1"/>
    </source>
</evidence>
<dbReference type="SUPFAM" id="SSF141868">
    <property type="entry name" value="EAL domain-like"/>
    <property type="match status" value="1"/>
</dbReference>
<reference evidence="5 6" key="1">
    <citation type="submission" date="2017-07" db="EMBL/GenBank/DDBJ databases">
        <title>Isolation and whole genome analysis of endospore-forming bacteria from heroin.</title>
        <authorList>
            <person name="Kalinowski J."/>
            <person name="Ahrens B."/>
            <person name="Al-Dilaimi A."/>
            <person name="Winkler A."/>
            <person name="Wibberg D."/>
            <person name="Schleenbecker U."/>
            <person name="Ruckert C."/>
            <person name="Wolfel R."/>
            <person name="Grass G."/>
        </authorList>
    </citation>
    <scope>NUCLEOTIDE SEQUENCE [LARGE SCALE GENOMIC DNA]</scope>
    <source>
        <strain evidence="5 6">7521-2</strain>
    </source>
</reference>
<dbReference type="InterPro" id="IPR001633">
    <property type="entry name" value="EAL_dom"/>
</dbReference>
<dbReference type="InterPro" id="IPR013656">
    <property type="entry name" value="PAS_4"/>
</dbReference>
<dbReference type="InterPro" id="IPR035965">
    <property type="entry name" value="PAS-like_dom_sf"/>
</dbReference>
<dbReference type="Gene3D" id="3.30.70.270">
    <property type="match status" value="1"/>
</dbReference>
<name>A0AA91TU13_NIACI</name>
<dbReference type="InterPro" id="IPR035919">
    <property type="entry name" value="EAL_sf"/>
</dbReference>
<dbReference type="NCBIfam" id="TIGR00254">
    <property type="entry name" value="GGDEF"/>
    <property type="match status" value="1"/>
</dbReference>
<dbReference type="CDD" id="cd01949">
    <property type="entry name" value="GGDEF"/>
    <property type="match status" value="1"/>
</dbReference>
<evidence type="ECO:0000313" key="6">
    <source>
        <dbReference type="Proteomes" id="UP000216961"/>
    </source>
</evidence>
<dbReference type="Proteomes" id="UP000216961">
    <property type="component" value="Unassembled WGS sequence"/>
</dbReference>